<proteinExistence type="predicted"/>
<dbReference type="EMBL" id="CP119316">
    <property type="protein sequence ID" value="WEK47443.1"/>
    <property type="molecule type" value="Genomic_DNA"/>
</dbReference>
<name>A0AAJ5X6P3_9SPHN</name>
<dbReference type="AlphaFoldDB" id="A0AAJ5X6P3"/>
<evidence type="ECO:0000313" key="4">
    <source>
        <dbReference type="Proteomes" id="UP001218362"/>
    </source>
</evidence>
<accession>A0AAJ5X6P3</accession>
<evidence type="ECO:0000256" key="2">
    <source>
        <dbReference type="SAM" id="Phobius"/>
    </source>
</evidence>
<keyword evidence="2" id="KW-0472">Membrane</keyword>
<gene>
    <name evidence="3" type="ORF">P0Y56_03905</name>
</gene>
<protein>
    <submittedName>
        <fullName evidence="3">Uncharacterized protein</fullName>
    </submittedName>
</protein>
<reference evidence="3" key="1">
    <citation type="submission" date="2023-03" db="EMBL/GenBank/DDBJ databases">
        <title>Andean soil-derived lignocellulolytic bacterial consortium as a source of novel taxa and putative plastic-active enzymes.</title>
        <authorList>
            <person name="Diaz-Garcia L."/>
            <person name="Chuvochina M."/>
            <person name="Feuerriegel G."/>
            <person name="Bunk B."/>
            <person name="Sproer C."/>
            <person name="Streit W.R."/>
            <person name="Rodriguez L.M."/>
            <person name="Overmann J."/>
            <person name="Jimenez D.J."/>
        </authorList>
    </citation>
    <scope>NUCLEOTIDE SEQUENCE</scope>
    <source>
        <strain evidence="3">MAG 26</strain>
    </source>
</reference>
<dbReference type="KEGG" id="acob:P0Y56_03905"/>
<keyword evidence="2" id="KW-1133">Transmembrane helix</keyword>
<feature type="region of interest" description="Disordered" evidence="1">
    <location>
        <begin position="31"/>
        <end position="58"/>
    </location>
</feature>
<feature type="transmembrane region" description="Helical" evidence="2">
    <location>
        <begin position="6"/>
        <end position="24"/>
    </location>
</feature>
<evidence type="ECO:0000256" key="1">
    <source>
        <dbReference type="SAM" id="MobiDB-lite"/>
    </source>
</evidence>
<dbReference type="Proteomes" id="UP001218362">
    <property type="component" value="Chromosome"/>
</dbReference>
<evidence type="ECO:0000313" key="3">
    <source>
        <dbReference type="EMBL" id="WEK47443.1"/>
    </source>
</evidence>
<organism evidence="3 4">
    <name type="scientific">Candidatus Andeanibacterium colombiense</name>
    <dbReference type="NCBI Taxonomy" id="3121345"/>
    <lineage>
        <taxon>Bacteria</taxon>
        <taxon>Pseudomonadati</taxon>
        <taxon>Pseudomonadota</taxon>
        <taxon>Alphaproteobacteria</taxon>
        <taxon>Sphingomonadales</taxon>
        <taxon>Sphingomonadaceae</taxon>
        <taxon>Candidatus Andeanibacterium</taxon>
    </lineage>
</organism>
<feature type="compositionally biased region" description="Basic and acidic residues" evidence="1">
    <location>
        <begin position="34"/>
        <end position="58"/>
    </location>
</feature>
<sequence>MYSVVAGIGGFLLLSVAGMIVLLLRAPAGYQDVDGFHRGKPEDAARRSVEEEDDRRAG</sequence>
<keyword evidence="2" id="KW-0812">Transmembrane</keyword>